<dbReference type="NCBIfam" id="NF003603">
    <property type="entry name" value="PRK05257.1-1"/>
    <property type="match status" value="1"/>
</dbReference>
<keyword evidence="8 9" id="KW-0560">Oxidoreductase</keyword>
<evidence type="ECO:0000256" key="3">
    <source>
        <dbReference type="ARBA" id="ARBA00005012"/>
    </source>
</evidence>
<comment type="catalytic activity">
    <reaction evidence="1 9">
        <text>(S)-malate + a quinone = a quinol + oxaloacetate</text>
        <dbReference type="Rhea" id="RHEA:46012"/>
        <dbReference type="ChEBI" id="CHEBI:15589"/>
        <dbReference type="ChEBI" id="CHEBI:16452"/>
        <dbReference type="ChEBI" id="CHEBI:24646"/>
        <dbReference type="ChEBI" id="CHEBI:132124"/>
        <dbReference type="EC" id="1.1.5.4"/>
    </reaction>
</comment>
<dbReference type="NCBIfam" id="NF003613">
    <property type="entry name" value="PRK05257.3-4"/>
    <property type="match status" value="1"/>
</dbReference>
<evidence type="ECO:0000256" key="5">
    <source>
        <dbReference type="ARBA" id="ARBA00022532"/>
    </source>
</evidence>
<evidence type="ECO:0000313" key="11">
    <source>
        <dbReference type="Proteomes" id="UP000502756"/>
    </source>
</evidence>
<dbReference type="NCBIfam" id="NF003605">
    <property type="entry name" value="PRK05257.1-4"/>
    <property type="match status" value="1"/>
</dbReference>
<dbReference type="NCBIfam" id="NF003604">
    <property type="entry name" value="PRK05257.1-3"/>
    <property type="match status" value="1"/>
</dbReference>
<keyword evidence="6 9" id="KW-0285">Flavoprotein</keyword>
<proteinExistence type="inferred from homology"/>
<evidence type="ECO:0000256" key="7">
    <source>
        <dbReference type="ARBA" id="ARBA00022827"/>
    </source>
</evidence>
<dbReference type="InterPro" id="IPR036188">
    <property type="entry name" value="FAD/NAD-bd_sf"/>
</dbReference>
<dbReference type="EC" id="1.1.5.4" evidence="9"/>
<dbReference type="NCBIfam" id="NF003608">
    <property type="entry name" value="PRK05257.2-4"/>
    <property type="match status" value="1"/>
</dbReference>
<dbReference type="KEGG" id="stae:HNV11_10570"/>
<protein>
    <recommendedName>
        <fullName evidence="9">Probable malate:quinone oxidoreductase</fullName>
        <ecNumber evidence="9">1.1.5.4</ecNumber>
    </recommendedName>
    <alternativeName>
        <fullName evidence="9">MQO</fullName>
    </alternativeName>
    <alternativeName>
        <fullName evidence="9">Malate dehydrogenase [quinone]</fullName>
    </alternativeName>
</protein>
<reference evidence="10 11" key="1">
    <citation type="submission" date="2020-05" db="EMBL/GenBank/DDBJ databases">
        <title>Genome sequencing of Spirosoma sp. TS118.</title>
        <authorList>
            <person name="Lee J.-H."/>
            <person name="Jeong S."/>
            <person name="Zhao L."/>
            <person name="Jung J.-H."/>
            <person name="Kim M.-K."/>
            <person name="Lim S."/>
        </authorList>
    </citation>
    <scope>NUCLEOTIDE SEQUENCE [LARGE SCALE GENOMIC DNA]</scope>
    <source>
        <strain evidence="10 11">TS118</strain>
    </source>
</reference>
<keyword evidence="5 9" id="KW-0816">Tricarboxylic acid cycle</keyword>
<keyword evidence="11" id="KW-1185">Reference proteome</keyword>
<dbReference type="PANTHER" id="PTHR43104:SF2">
    <property type="entry name" value="L-2-HYDROXYGLUTARATE DEHYDROGENASE, MITOCHONDRIAL"/>
    <property type="match status" value="1"/>
</dbReference>
<evidence type="ECO:0000256" key="4">
    <source>
        <dbReference type="ARBA" id="ARBA00006389"/>
    </source>
</evidence>
<organism evidence="10 11">
    <name type="scientific">Spirosoma taeanense</name>
    <dbReference type="NCBI Taxonomy" id="2735870"/>
    <lineage>
        <taxon>Bacteria</taxon>
        <taxon>Pseudomonadati</taxon>
        <taxon>Bacteroidota</taxon>
        <taxon>Cytophagia</taxon>
        <taxon>Cytophagales</taxon>
        <taxon>Cytophagaceae</taxon>
        <taxon>Spirosoma</taxon>
    </lineage>
</organism>
<dbReference type="Gene3D" id="3.30.9.10">
    <property type="entry name" value="D-Amino Acid Oxidase, subunit A, domain 2"/>
    <property type="match status" value="1"/>
</dbReference>
<dbReference type="GO" id="GO:0047545">
    <property type="term" value="F:(S)-2-hydroxyglutarate dehydrogenase activity"/>
    <property type="evidence" value="ECO:0007669"/>
    <property type="project" value="TreeGrafter"/>
</dbReference>
<dbReference type="NCBIfam" id="TIGR01320">
    <property type="entry name" value="mal_quin_oxido"/>
    <property type="match status" value="1"/>
</dbReference>
<dbReference type="NCBIfam" id="NF003612">
    <property type="entry name" value="PRK05257.3-3"/>
    <property type="match status" value="1"/>
</dbReference>
<evidence type="ECO:0000256" key="1">
    <source>
        <dbReference type="ARBA" id="ARBA00001139"/>
    </source>
</evidence>
<dbReference type="NCBIfam" id="NF003606">
    <property type="entry name" value="PRK05257.2-1"/>
    <property type="match status" value="1"/>
</dbReference>
<dbReference type="Gene3D" id="3.50.50.60">
    <property type="entry name" value="FAD/NAD(P)-binding domain"/>
    <property type="match status" value="1"/>
</dbReference>
<evidence type="ECO:0000256" key="6">
    <source>
        <dbReference type="ARBA" id="ARBA00022630"/>
    </source>
</evidence>
<dbReference type="GO" id="GO:0008924">
    <property type="term" value="F:L-malate dehydrogenase (quinone) activity"/>
    <property type="evidence" value="ECO:0007669"/>
    <property type="project" value="UniProtKB-UniRule"/>
</dbReference>
<dbReference type="RefSeq" id="WP_171739629.1">
    <property type="nucleotide sequence ID" value="NZ_CP053435.1"/>
</dbReference>
<dbReference type="NCBIfam" id="NF003609">
    <property type="entry name" value="PRK05257.2-5"/>
    <property type="match status" value="1"/>
</dbReference>
<dbReference type="AlphaFoldDB" id="A0A6M5Y7B4"/>
<dbReference type="EMBL" id="CP053435">
    <property type="protein sequence ID" value="QJW89789.1"/>
    <property type="molecule type" value="Genomic_DNA"/>
</dbReference>
<dbReference type="SUPFAM" id="SSF51905">
    <property type="entry name" value="FAD/NAD(P)-binding domain"/>
    <property type="match status" value="1"/>
</dbReference>
<comment type="pathway">
    <text evidence="3 9">Carbohydrate metabolism; tricarboxylic acid cycle; oxaloacetate from (S)-malate (quinone route): step 1/1.</text>
</comment>
<evidence type="ECO:0000313" key="10">
    <source>
        <dbReference type="EMBL" id="QJW89789.1"/>
    </source>
</evidence>
<evidence type="ECO:0000256" key="9">
    <source>
        <dbReference type="HAMAP-Rule" id="MF_00212"/>
    </source>
</evidence>
<dbReference type="HAMAP" id="MF_00212">
    <property type="entry name" value="MQO"/>
    <property type="match status" value="1"/>
</dbReference>
<sequence length="510" mass="56928">MAKKKTTNQKGPDVILIGAGIMSATLGVLLKELQPDLTIEIYERLDSAAAESSDAWNNAGTGHSAFCELNYTPEREDGTIETSKAIKIAESFEQSKQFWAYLVQKGFLSDAPNFIRSIPHMSFVWGEDNVKYLHKRYDALQQNYLFHGMHYSEDPAQLAEWMPLVMDGRDPAQPVAATRMDIGTDVNFGALTRAMFRRLSDMPGVRLYFAHEVRDLWRSKSLGGWKMRVENVTTNQVREVQSDFIFIGAGGGSLRLLEKSDIPESRGFGGFPVSGQWLKCTNPDVIEQHQAKVYGKASVGAPPMSVPHLDTRMIEGKRELLFGPYAGFSTKFLKSGSYMDLPKSIQLSNMAPMLMAGLHNIPLTRYLIQQVMQSPEDRLNALKEYFPNARMEDWDLEIAGQRVQVIKKDENEGGVLEFGTEVVSAADGSIAALLGASPGASTAVSIMLDLMKKCFPTRLDSPEWQQKLKEMIPSYGQVLAKNPQLGHELRRHTSEVLGLTQEEQMPEVTR</sequence>
<dbReference type="NCBIfam" id="NF003610">
    <property type="entry name" value="PRK05257.3-1"/>
    <property type="match status" value="1"/>
</dbReference>
<dbReference type="NCBIfam" id="NF003611">
    <property type="entry name" value="PRK05257.3-2"/>
    <property type="match status" value="1"/>
</dbReference>
<dbReference type="NCBIfam" id="NF003614">
    <property type="entry name" value="PRK05257.3-5"/>
    <property type="match status" value="1"/>
</dbReference>
<dbReference type="Pfam" id="PF06039">
    <property type="entry name" value="Mqo"/>
    <property type="match status" value="1"/>
</dbReference>
<comment type="cofactor">
    <cofactor evidence="2 9">
        <name>FAD</name>
        <dbReference type="ChEBI" id="CHEBI:57692"/>
    </cofactor>
</comment>
<dbReference type="PANTHER" id="PTHR43104">
    <property type="entry name" value="L-2-HYDROXYGLUTARATE DEHYDROGENASE, MITOCHONDRIAL"/>
    <property type="match status" value="1"/>
</dbReference>
<keyword evidence="7 9" id="KW-0274">FAD</keyword>
<gene>
    <name evidence="9" type="primary">mqo</name>
    <name evidence="10" type="ORF">HNV11_10570</name>
</gene>
<dbReference type="Proteomes" id="UP000502756">
    <property type="component" value="Chromosome"/>
</dbReference>
<comment type="similarity">
    <text evidence="4 9">Belongs to the MQO family.</text>
</comment>
<accession>A0A6M5Y7B4</accession>
<dbReference type="NCBIfam" id="NF009875">
    <property type="entry name" value="PRK13339.1"/>
    <property type="match status" value="1"/>
</dbReference>
<evidence type="ECO:0000256" key="8">
    <source>
        <dbReference type="ARBA" id="ARBA00023002"/>
    </source>
</evidence>
<dbReference type="GO" id="GO:0006099">
    <property type="term" value="P:tricarboxylic acid cycle"/>
    <property type="evidence" value="ECO:0007669"/>
    <property type="project" value="UniProtKB-UniRule"/>
</dbReference>
<evidence type="ECO:0000256" key="2">
    <source>
        <dbReference type="ARBA" id="ARBA00001974"/>
    </source>
</evidence>
<name>A0A6M5Y7B4_9BACT</name>
<dbReference type="InterPro" id="IPR006231">
    <property type="entry name" value="MQO"/>
</dbReference>
<dbReference type="UniPathway" id="UPA00223">
    <property type="reaction ID" value="UER01008"/>
</dbReference>